<evidence type="ECO:0000256" key="6">
    <source>
        <dbReference type="ARBA" id="ARBA00012180"/>
    </source>
</evidence>
<dbReference type="PANTHER" id="PTHR10954:SF18">
    <property type="entry name" value="RIBONUCLEASE HII"/>
    <property type="match status" value="1"/>
</dbReference>
<dbReference type="GO" id="GO:0043137">
    <property type="term" value="P:DNA replication, removal of RNA primer"/>
    <property type="evidence" value="ECO:0007669"/>
    <property type="project" value="TreeGrafter"/>
</dbReference>
<dbReference type="PROSITE" id="PS51975">
    <property type="entry name" value="RNASE_H_2"/>
    <property type="match status" value="1"/>
</dbReference>
<dbReference type="OrthoDB" id="9803420at2"/>
<evidence type="ECO:0000256" key="9">
    <source>
        <dbReference type="ARBA" id="ARBA00022722"/>
    </source>
</evidence>
<evidence type="ECO:0000313" key="18">
    <source>
        <dbReference type="EMBL" id="ALE92457.1"/>
    </source>
</evidence>
<dbReference type="GO" id="GO:0003723">
    <property type="term" value="F:RNA binding"/>
    <property type="evidence" value="ECO:0007669"/>
    <property type="project" value="UniProtKB-UniRule"/>
</dbReference>
<reference evidence="19" key="1">
    <citation type="submission" date="2015-09" db="EMBL/GenBank/DDBJ databases">
        <title>Complete genome of Arthrobacter alpinus strain R3.8.</title>
        <authorList>
            <person name="See-Too W.S."/>
            <person name="Chan K.G."/>
        </authorList>
    </citation>
    <scope>NUCLEOTIDE SEQUENCE [LARGE SCALE GENOMIC DNA]</scope>
    <source>
        <strain evidence="19">R3.8</strain>
    </source>
</reference>
<evidence type="ECO:0000256" key="14">
    <source>
        <dbReference type="HAMAP-Rule" id="MF_00052"/>
    </source>
</evidence>
<evidence type="ECO:0000256" key="5">
    <source>
        <dbReference type="ARBA" id="ARBA00007383"/>
    </source>
</evidence>
<evidence type="ECO:0000256" key="1">
    <source>
        <dbReference type="ARBA" id="ARBA00000077"/>
    </source>
</evidence>
<dbReference type="KEGG" id="aaq:AOC05_09250"/>
<dbReference type="Proteomes" id="UP000062833">
    <property type="component" value="Chromosome"/>
</dbReference>
<evidence type="ECO:0000256" key="7">
    <source>
        <dbReference type="ARBA" id="ARBA00019179"/>
    </source>
</evidence>
<evidence type="ECO:0000256" key="13">
    <source>
        <dbReference type="ARBA" id="ARBA00023211"/>
    </source>
</evidence>
<dbReference type="NCBIfam" id="NF000595">
    <property type="entry name" value="PRK00015.1-3"/>
    <property type="match status" value="1"/>
</dbReference>
<feature type="domain" description="RNase H type-2" evidence="17">
    <location>
        <begin position="20"/>
        <end position="226"/>
    </location>
</feature>
<dbReference type="InterPro" id="IPR024567">
    <property type="entry name" value="RNase_HII/HIII_dom"/>
</dbReference>
<feature type="binding site" evidence="14 15">
    <location>
        <position position="122"/>
    </location>
    <ligand>
        <name>a divalent metal cation</name>
        <dbReference type="ChEBI" id="CHEBI:60240"/>
    </ligand>
</feature>
<keyword evidence="11 14" id="KW-0255">Endonuclease</keyword>
<evidence type="ECO:0000256" key="15">
    <source>
        <dbReference type="PROSITE-ProRule" id="PRU01319"/>
    </source>
</evidence>
<keyword evidence="10 14" id="KW-0479">Metal-binding</keyword>
<keyword evidence="8 14" id="KW-0963">Cytoplasm</keyword>
<proteinExistence type="inferred from homology"/>
<comment type="subcellular location">
    <subcellularLocation>
        <location evidence="4 14">Cytoplasm</location>
    </subcellularLocation>
</comment>
<dbReference type="InterPro" id="IPR012337">
    <property type="entry name" value="RNaseH-like_sf"/>
</dbReference>
<dbReference type="GO" id="GO:0032299">
    <property type="term" value="C:ribonuclease H2 complex"/>
    <property type="evidence" value="ECO:0007669"/>
    <property type="project" value="TreeGrafter"/>
</dbReference>
<evidence type="ECO:0000256" key="8">
    <source>
        <dbReference type="ARBA" id="ARBA00022490"/>
    </source>
</evidence>
<dbReference type="EMBL" id="CP012677">
    <property type="protein sequence ID" value="ALE92457.1"/>
    <property type="molecule type" value="Genomic_DNA"/>
</dbReference>
<comment type="similarity">
    <text evidence="5 14 16">Belongs to the RNase HII family.</text>
</comment>
<dbReference type="GO" id="GO:0005737">
    <property type="term" value="C:cytoplasm"/>
    <property type="evidence" value="ECO:0007669"/>
    <property type="project" value="UniProtKB-SubCell"/>
</dbReference>
<comment type="catalytic activity">
    <reaction evidence="1 14 15 16">
        <text>Endonucleolytic cleavage to 5'-phosphomonoester.</text>
        <dbReference type="EC" id="3.1.26.4"/>
    </reaction>
</comment>
<dbReference type="InterPro" id="IPR036397">
    <property type="entry name" value="RNaseH_sf"/>
</dbReference>
<evidence type="ECO:0000256" key="4">
    <source>
        <dbReference type="ARBA" id="ARBA00004496"/>
    </source>
</evidence>
<dbReference type="CDD" id="cd07182">
    <property type="entry name" value="RNase_HII_bacteria_HII_like"/>
    <property type="match status" value="1"/>
</dbReference>
<evidence type="ECO:0000259" key="17">
    <source>
        <dbReference type="PROSITE" id="PS51975"/>
    </source>
</evidence>
<dbReference type="EC" id="3.1.26.4" evidence="6 14"/>
<sequence length="226" mass="23596">MAAAPPTLEWERELAGQGYTLVAGCDEVGRGALAGPVSVGVVVINAATASELAGVKDSKLLREPVRQALVPAIAHWAAAHAVGHATAAEIDAVGLVSALRLAGTRALAAVAAELIPDFVILDGNQDWLSAPVQADLGFFGDGCAERLAADPWRIQTRIKADMTCLSVAAASVLAKVERDSMMVALAQDFPQFGWEGNKGYGTAAHREAIGAHGATDFHRKTWRLVP</sequence>
<dbReference type="HAMAP" id="MF_00052_B">
    <property type="entry name" value="RNase_HII_B"/>
    <property type="match status" value="1"/>
</dbReference>
<accession>A0A0M5M383</accession>
<keyword evidence="13 14" id="KW-0464">Manganese</keyword>
<keyword evidence="19" id="KW-1185">Reference proteome</keyword>
<comment type="cofactor">
    <cofactor evidence="14 15">
        <name>Mn(2+)</name>
        <dbReference type="ChEBI" id="CHEBI:29035"/>
    </cofactor>
    <cofactor evidence="14 15">
        <name>Mg(2+)</name>
        <dbReference type="ChEBI" id="CHEBI:18420"/>
    </cofactor>
    <text evidence="14 15">Manganese or magnesium. Binds 1 divalent metal ion per monomer in the absence of substrate. May bind a second metal ion after substrate binding.</text>
</comment>
<dbReference type="AlphaFoldDB" id="A0A0M5M383"/>
<dbReference type="InterPro" id="IPR022898">
    <property type="entry name" value="RNase_HII"/>
</dbReference>
<keyword evidence="9 14" id="KW-0540">Nuclease</keyword>
<evidence type="ECO:0000313" key="19">
    <source>
        <dbReference type="Proteomes" id="UP000062833"/>
    </source>
</evidence>
<evidence type="ECO:0000256" key="3">
    <source>
        <dbReference type="ARBA" id="ARBA00004065"/>
    </source>
</evidence>
<organism evidence="18 19">
    <name type="scientific">Arthrobacter alpinus</name>
    <dbReference type="NCBI Taxonomy" id="656366"/>
    <lineage>
        <taxon>Bacteria</taxon>
        <taxon>Bacillati</taxon>
        <taxon>Actinomycetota</taxon>
        <taxon>Actinomycetes</taxon>
        <taxon>Micrococcales</taxon>
        <taxon>Micrococcaceae</taxon>
        <taxon>Arthrobacter</taxon>
    </lineage>
</organism>
<evidence type="ECO:0000256" key="10">
    <source>
        <dbReference type="ARBA" id="ARBA00022723"/>
    </source>
</evidence>
<dbReference type="RefSeq" id="WP_062006981.1">
    <property type="nucleotide sequence ID" value="NZ_CP012677.1"/>
</dbReference>
<dbReference type="Gene3D" id="3.30.420.10">
    <property type="entry name" value="Ribonuclease H-like superfamily/Ribonuclease H"/>
    <property type="match status" value="1"/>
</dbReference>
<feature type="binding site" evidence="14 15">
    <location>
        <position position="26"/>
    </location>
    <ligand>
        <name>a divalent metal cation</name>
        <dbReference type="ChEBI" id="CHEBI:60240"/>
    </ligand>
</feature>
<evidence type="ECO:0000256" key="2">
    <source>
        <dbReference type="ARBA" id="ARBA00001946"/>
    </source>
</evidence>
<evidence type="ECO:0000256" key="11">
    <source>
        <dbReference type="ARBA" id="ARBA00022759"/>
    </source>
</evidence>
<dbReference type="InterPro" id="IPR001352">
    <property type="entry name" value="RNase_HII/HIII"/>
</dbReference>
<comment type="cofactor">
    <cofactor evidence="2">
        <name>Mg(2+)</name>
        <dbReference type="ChEBI" id="CHEBI:18420"/>
    </cofactor>
</comment>
<dbReference type="GO" id="GO:0006298">
    <property type="term" value="P:mismatch repair"/>
    <property type="evidence" value="ECO:0007669"/>
    <property type="project" value="TreeGrafter"/>
</dbReference>
<dbReference type="PATRIC" id="fig|656366.3.peg.2007"/>
<name>A0A0M5M383_9MICC</name>
<comment type="function">
    <text evidence="3 14 16">Endonuclease that specifically degrades the RNA of RNA-DNA hybrids.</text>
</comment>
<protein>
    <recommendedName>
        <fullName evidence="7 14">Ribonuclease HII</fullName>
        <shortName evidence="14">RNase HII</shortName>
        <ecNumber evidence="6 14">3.1.26.4</ecNumber>
    </recommendedName>
</protein>
<gene>
    <name evidence="14" type="primary">rnhB</name>
    <name evidence="18" type="ORF">AOC05_09250</name>
</gene>
<evidence type="ECO:0000256" key="16">
    <source>
        <dbReference type="RuleBase" id="RU003515"/>
    </source>
</evidence>
<feature type="binding site" evidence="14 15">
    <location>
        <position position="27"/>
    </location>
    <ligand>
        <name>a divalent metal cation</name>
        <dbReference type="ChEBI" id="CHEBI:60240"/>
    </ligand>
</feature>
<keyword evidence="12 14" id="KW-0378">Hydrolase</keyword>
<dbReference type="PANTHER" id="PTHR10954">
    <property type="entry name" value="RIBONUCLEASE H2 SUBUNIT A"/>
    <property type="match status" value="1"/>
</dbReference>
<dbReference type="GO" id="GO:0004523">
    <property type="term" value="F:RNA-DNA hybrid ribonuclease activity"/>
    <property type="evidence" value="ECO:0007669"/>
    <property type="project" value="UniProtKB-UniRule"/>
</dbReference>
<dbReference type="SUPFAM" id="SSF53098">
    <property type="entry name" value="Ribonuclease H-like"/>
    <property type="match status" value="1"/>
</dbReference>
<dbReference type="GO" id="GO:0030145">
    <property type="term" value="F:manganese ion binding"/>
    <property type="evidence" value="ECO:0007669"/>
    <property type="project" value="UniProtKB-UniRule"/>
</dbReference>
<evidence type="ECO:0000256" key="12">
    <source>
        <dbReference type="ARBA" id="ARBA00022801"/>
    </source>
</evidence>
<dbReference type="Pfam" id="PF01351">
    <property type="entry name" value="RNase_HII"/>
    <property type="match status" value="1"/>
</dbReference>